<evidence type="ECO:0000256" key="4">
    <source>
        <dbReference type="ARBA" id="ARBA00022685"/>
    </source>
</evidence>
<evidence type="ECO:0000313" key="8">
    <source>
        <dbReference type="Proteomes" id="UP000271889"/>
    </source>
</evidence>
<gene>
    <name evidence="7" type="ORF">CGOC_LOCUS1498</name>
</gene>
<dbReference type="EMBL" id="UYRV01002835">
    <property type="protein sequence ID" value="VDK49314.1"/>
    <property type="molecule type" value="Genomic_DNA"/>
</dbReference>
<dbReference type="GO" id="GO:0005576">
    <property type="term" value="C:extracellular region"/>
    <property type="evidence" value="ECO:0007669"/>
    <property type="project" value="UniProtKB-SubCell"/>
</dbReference>
<dbReference type="PANTHER" id="PTHR20986:SF16">
    <property type="entry name" value="FMRFAMIDE-LIKE NEUROPEPTIDES 7"/>
    <property type="match status" value="1"/>
</dbReference>
<reference evidence="7 8" key="1">
    <citation type="submission" date="2018-11" db="EMBL/GenBank/DDBJ databases">
        <authorList>
            <consortium name="Pathogen Informatics"/>
        </authorList>
    </citation>
    <scope>NUCLEOTIDE SEQUENCE [LARGE SCALE GENOMIC DNA]</scope>
</reference>
<proteinExistence type="inferred from homology"/>
<protein>
    <submittedName>
        <fullName evidence="7">Uncharacterized protein</fullName>
    </submittedName>
</protein>
<dbReference type="InterPro" id="IPR002544">
    <property type="entry name" value="FMRFamid-related_peptide-like"/>
</dbReference>
<organism evidence="7 8">
    <name type="scientific">Cylicostephanus goldi</name>
    <name type="common">Nematode worm</name>
    <dbReference type="NCBI Taxonomy" id="71465"/>
    <lineage>
        <taxon>Eukaryota</taxon>
        <taxon>Metazoa</taxon>
        <taxon>Ecdysozoa</taxon>
        <taxon>Nematoda</taxon>
        <taxon>Chromadorea</taxon>
        <taxon>Rhabditida</taxon>
        <taxon>Rhabditina</taxon>
        <taxon>Rhabditomorpha</taxon>
        <taxon>Strongyloidea</taxon>
        <taxon>Strongylidae</taxon>
        <taxon>Cylicostephanus</taxon>
    </lineage>
</organism>
<keyword evidence="4" id="KW-0165">Cleavage on pair of basic residues</keyword>
<name>A0A3P6RZ17_CYLGO</name>
<dbReference type="Pfam" id="PF01581">
    <property type="entry name" value="FARP"/>
    <property type="match status" value="1"/>
</dbReference>
<comment type="subcellular location">
    <subcellularLocation>
        <location evidence="1">Secreted</location>
    </subcellularLocation>
</comment>
<keyword evidence="8" id="KW-1185">Reference proteome</keyword>
<evidence type="ECO:0000256" key="1">
    <source>
        <dbReference type="ARBA" id="ARBA00004613"/>
    </source>
</evidence>
<evidence type="ECO:0000256" key="3">
    <source>
        <dbReference type="ARBA" id="ARBA00022525"/>
    </source>
</evidence>
<comment type="similarity">
    <text evidence="2">Belongs to the FARP (FMRFamide related peptide) family.</text>
</comment>
<dbReference type="InterPro" id="IPR051041">
    <property type="entry name" value="FMRFamide-related_np"/>
</dbReference>
<evidence type="ECO:0000256" key="2">
    <source>
        <dbReference type="ARBA" id="ARBA00006356"/>
    </source>
</evidence>
<dbReference type="AlphaFoldDB" id="A0A3P6RZ17"/>
<dbReference type="PANTHER" id="PTHR20986">
    <property type="entry name" value="FMRFAMIDE-RELATED PEPTIDES"/>
    <property type="match status" value="1"/>
</dbReference>
<keyword evidence="6" id="KW-0527">Neuropeptide</keyword>
<evidence type="ECO:0000256" key="5">
    <source>
        <dbReference type="ARBA" id="ARBA00022815"/>
    </source>
</evidence>
<sequence length="134" mass="15268">MSQTYELNEGFDDIKRLMKVIDFPAEQCQLFLNGKRGRGMWFFGFDPVEKRSDLLHLPRGERSYDDNAGPLIRFGKRDPGAPLIRFGRAPDAQPLIRFGKRTPDGAPLIRFGRNPDAQPLIRFGKRSPAAPLIR</sequence>
<dbReference type="GO" id="GO:0007218">
    <property type="term" value="P:neuropeptide signaling pathway"/>
    <property type="evidence" value="ECO:0007669"/>
    <property type="project" value="UniProtKB-KW"/>
</dbReference>
<dbReference type="Proteomes" id="UP000271889">
    <property type="component" value="Unassembled WGS sequence"/>
</dbReference>
<accession>A0A3P6RZ17</accession>
<evidence type="ECO:0000313" key="7">
    <source>
        <dbReference type="EMBL" id="VDK49314.1"/>
    </source>
</evidence>
<dbReference type="OrthoDB" id="5833048at2759"/>
<keyword evidence="5" id="KW-0027">Amidation</keyword>
<keyword evidence="3" id="KW-0964">Secreted</keyword>
<evidence type="ECO:0000256" key="6">
    <source>
        <dbReference type="ARBA" id="ARBA00023320"/>
    </source>
</evidence>